<name>A0A1I4HRQ6_9BACI</name>
<accession>A0A1I4HRQ6</accession>
<dbReference type="Gene3D" id="3.30.565.10">
    <property type="entry name" value="Histidine kinase-like ATPase, C-terminal domain"/>
    <property type="match status" value="1"/>
</dbReference>
<dbReference type="STRING" id="334253.SAMN04487943_101603"/>
<dbReference type="Pfam" id="PF02518">
    <property type="entry name" value="HATPase_c"/>
    <property type="match status" value="1"/>
</dbReference>
<dbReference type="EMBL" id="FOTR01000001">
    <property type="protein sequence ID" value="SFL44845.1"/>
    <property type="molecule type" value="Genomic_DNA"/>
</dbReference>
<keyword evidence="2" id="KW-0808">Transferase</keyword>
<dbReference type="InterPro" id="IPR036890">
    <property type="entry name" value="HATPase_C_sf"/>
</dbReference>
<organism evidence="2 3">
    <name type="scientific">Gracilibacillus orientalis</name>
    <dbReference type="NCBI Taxonomy" id="334253"/>
    <lineage>
        <taxon>Bacteria</taxon>
        <taxon>Bacillati</taxon>
        <taxon>Bacillota</taxon>
        <taxon>Bacilli</taxon>
        <taxon>Bacillales</taxon>
        <taxon>Bacillaceae</taxon>
        <taxon>Gracilibacillus</taxon>
    </lineage>
</organism>
<dbReference type="GO" id="GO:0016301">
    <property type="term" value="F:kinase activity"/>
    <property type="evidence" value="ECO:0007669"/>
    <property type="project" value="UniProtKB-KW"/>
</dbReference>
<sequence length="80" mass="9365">MVIIYRNEENDIKPDSKMAVEKVFMRFYTEVTSRTNTEASGLGLYLSKKLVEKMNGKMDAELDDNWFIVNIHLNILYSNK</sequence>
<proteinExistence type="predicted"/>
<evidence type="ECO:0000259" key="1">
    <source>
        <dbReference type="Pfam" id="PF02518"/>
    </source>
</evidence>
<protein>
    <submittedName>
        <fullName evidence="2">Histidine kinase-, DNA gyrase B-, and HSP90-like ATPase</fullName>
    </submittedName>
</protein>
<dbReference type="Proteomes" id="UP000198565">
    <property type="component" value="Unassembled WGS sequence"/>
</dbReference>
<evidence type="ECO:0000313" key="3">
    <source>
        <dbReference type="Proteomes" id="UP000198565"/>
    </source>
</evidence>
<evidence type="ECO:0000313" key="2">
    <source>
        <dbReference type="EMBL" id="SFL44845.1"/>
    </source>
</evidence>
<keyword evidence="2" id="KW-0418">Kinase</keyword>
<gene>
    <name evidence="2" type="ORF">SAMN04487943_101603</name>
</gene>
<keyword evidence="3" id="KW-1185">Reference proteome</keyword>
<feature type="domain" description="Histidine kinase/HSP90-like ATPase" evidence="1">
    <location>
        <begin position="19"/>
        <end position="62"/>
    </location>
</feature>
<dbReference type="AlphaFoldDB" id="A0A1I4HRQ6"/>
<dbReference type="SUPFAM" id="SSF55874">
    <property type="entry name" value="ATPase domain of HSP90 chaperone/DNA topoisomerase II/histidine kinase"/>
    <property type="match status" value="1"/>
</dbReference>
<dbReference type="InterPro" id="IPR003594">
    <property type="entry name" value="HATPase_dom"/>
</dbReference>
<dbReference type="RefSeq" id="WP_245780709.1">
    <property type="nucleotide sequence ID" value="NZ_FOTR01000001.1"/>
</dbReference>
<reference evidence="3" key="1">
    <citation type="submission" date="2016-10" db="EMBL/GenBank/DDBJ databases">
        <authorList>
            <person name="Varghese N."/>
            <person name="Submissions S."/>
        </authorList>
    </citation>
    <scope>NUCLEOTIDE SEQUENCE [LARGE SCALE GENOMIC DNA]</scope>
    <source>
        <strain evidence="3">CGMCC 1.4250</strain>
    </source>
</reference>